<dbReference type="KEGG" id="lgn:ABM34_02525"/>
<dbReference type="OrthoDB" id="2241695at2"/>
<dbReference type="AlphaFoldDB" id="A0A0H4QHN8"/>
<dbReference type="STRING" id="1007676.ABM34_02525"/>
<protein>
    <recommendedName>
        <fullName evidence="3">DUF2140 domain-containing protein</fullName>
    </recommendedName>
</protein>
<dbReference type="Pfam" id="PF09911">
    <property type="entry name" value="DUF2140"/>
    <property type="match status" value="1"/>
</dbReference>
<sequence>MKKKNYWMYAFIVLFALIIVFTGFIGAKIFSAPNETYKVTSKIEDKDQKVFTVNMNKKQANEMSAYYLEHTLNNGKAEYQFNLKKDAVLSGQIGFLGSKIHFDLEMEPYAKTNGDVLLKAKKIKVGALSLPIKFVMNYAKNSFKIPTWVDVNSKDKTILLKFTKFTTKEGYSIRARQLDLKHDKLVFDVMNKKMTDNEDK</sequence>
<evidence type="ECO:0008006" key="3">
    <source>
        <dbReference type="Google" id="ProtNLM"/>
    </source>
</evidence>
<dbReference type="Proteomes" id="UP000036106">
    <property type="component" value="Chromosome"/>
</dbReference>
<dbReference type="EMBL" id="CP012034">
    <property type="protein sequence ID" value="AKP66536.1"/>
    <property type="molecule type" value="Genomic_DNA"/>
</dbReference>
<organism evidence="1 2">
    <name type="scientific">Companilactobacillus ginsenosidimutans</name>
    <dbReference type="NCBI Taxonomy" id="1007676"/>
    <lineage>
        <taxon>Bacteria</taxon>
        <taxon>Bacillati</taxon>
        <taxon>Bacillota</taxon>
        <taxon>Bacilli</taxon>
        <taxon>Lactobacillales</taxon>
        <taxon>Lactobacillaceae</taxon>
        <taxon>Companilactobacillus</taxon>
    </lineage>
</organism>
<evidence type="ECO:0000313" key="2">
    <source>
        <dbReference type="Proteomes" id="UP000036106"/>
    </source>
</evidence>
<dbReference type="RefSeq" id="WP_048703010.1">
    <property type="nucleotide sequence ID" value="NZ_CP012034.1"/>
</dbReference>
<reference evidence="2" key="1">
    <citation type="submission" date="2015-07" db="EMBL/GenBank/DDBJ databases">
        <title>Lactobacillus ginsenosidimutans/EMML 3141/ whole genome sequencing.</title>
        <authorList>
            <person name="Kim M.K."/>
            <person name="Im W.-T."/>
            <person name="Srinivasan S."/>
            <person name="Lee J.-J."/>
        </authorList>
    </citation>
    <scope>NUCLEOTIDE SEQUENCE [LARGE SCALE GENOMIC DNA]</scope>
    <source>
        <strain evidence="2">EMML 3041</strain>
    </source>
</reference>
<keyword evidence="2" id="KW-1185">Reference proteome</keyword>
<name>A0A0H4QHN8_9LACO</name>
<accession>A0A0H4QHN8</accession>
<proteinExistence type="predicted"/>
<evidence type="ECO:0000313" key="1">
    <source>
        <dbReference type="EMBL" id="AKP66536.1"/>
    </source>
</evidence>
<dbReference type="PATRIC" id="fig|1007676.4.peg.524"/>
<dbReference type="InterPro" id="IPR018672">
    <property type="entry name" value="DUF2140"/>
</dbReference>
<gene>
    <name evidence="1" type="ORF">ABM34_02525</name>
</gene>